<feature type="transmembrane region" description="Helical" evidence="9">
    <location>
        <begin position="167"/>
        <end position="183"/>
    </location>
</feature>
<protein>
    <recommendedName>
        <fullName evidence="8">Mannose-P-dolichol utilization defect 1 protein homolog</fullName>
    </recommendedName>
</protein>
<dbReference type="PANTHER" id="PTHR12226:SF2">
    <property type="entry name" value="MANNOSE-P-DOLICHOL UTILIZATION DEFECT 1 PROTEIN"/>
    <property type="match status" value="1"/>
</dbReference>
<dbReference type="Pfam" id="PF04193">
    <property type="entry name" value="PQ-loop"/>
    <property type="match status" value="2"/>
</dbReference>
<feature type="transmembrane region" description="Helical" evidence="9">
    <location>
        <begin position="243"/>
        <end position="262"/>
    </location>
</feature>
<dbReference type="FunFam" id="1.20.1280.290:FF:000031">
    <property type="entry name" value="Mannose-P-dolichol utilization defect 1"/>
    <property type="match status" value="1"/>
</dbReference>
<proteinExistence type="inferred from homology"/>
<comment type="similarity">
    <text evidence="7">Belongs to the MPDU1 (TC 2.A.43.3) family.</text>
</comment>
<dbReference type="EMBL" id="JAWNGG020000363">
    <property type="protein sequence ID" value="KAK9293901.1"/>
    <property type="molecule type" value="Genomic_DNA"/>
</dbReference>
<gene>
    <name evidence="10" type="ORF">QLX08_011308</name>
</gene>
<comment type="caution">
    <text evidence="10">The sequence shown here is derived from an EMBL/GenBank/DDBJ whole genome shotgun (WGS) entry which is preliminary data.</text>
</comment>
<keyword evidence="2" id="KW-0813">Transport</keyword>
<evidence type="ECO:0000256" key="5">
    <source>
        <dbReference type="ARBA" id="ARBA00022989"/>
    </source>
</evidence>
<evidence type="ECO:0000256" key="2">
    <source>
        <dbReference type="ARBA" id="ARBA00022448"/>
    </source>
</evidence>
<evidence type="ECO:0000256" key="1">
    <source>
        <dbReference type="ARBA" id="ARBA00004141"/>
    </source>
</evidence>
<evidence type="ECO:0000256" key="4">
    <source>
        <dbReference type="ARBA" id="ARBA00022737"/>
    </source>
</evidence>
<feature type="transmembrane region" description="Helical" evidence="9">
    <location>
        <begin position="274"/>
        <end position="295"/>
    </location>
</feature>
<accession>A0AAW0Z8W7</accession>
<dbReference type="FunFam" id="1.20.1280.290:FF:000006">
    <property type="entry name" value="mannose-P-dolichol utilization defect 1 protein"/>
    <property type="match status" value="1"/>
</dbReference>
<evidence type="ECO:0000313" key="11">
    <source>
        <dbReference type="Proteomes" id="UP001432146"/>
    </source>
</evidence>
<feature type="transmembrane region" description="Helical" evidence="9">
    <location>
        <begin position="134"/>
        <end position="155"/>
    </location>
</feature>
<dbReference type="GO" id="GO:0009312">
    <property type="term" value="P:oligosaccharide biosynthetic process"/>
    <property type="evidence" value="ECO:0007669"/>
    <property type="project" value="TreeGrafter"/>
</dbReference>
<dbReference type="AlphaFoldDB" id="A0AAW0Z8W7"/>
<evidence type="ECO:0000256" key="7">
    <source>
        <dbReference type="ARBA" id="ARBA00038475"/>
    </source>
</evidence>
<dbReference type="Proteomes" id="UP001432146">
    <property type="component" value="Unassembled WGS sequence"/>
</dbReference>
<feature type="transmembrane region" description="Helical" evidence="9">
    <location>
        <begin position="190"/>
        <end position="207"/>
    </location>
</feature>
<keyword evidence="3 9" id="KW-0812">Transmembrane</keyword>
<keyword evidence="5 9" id="KW-1133">Transmembrane helix</keyword>
<dbReference type="SMART" id="SM00679">
    <property type="entry name" value="CTNS"/>
    <property type="match status" value="2"/>
</dbReference>
<dbReference type="InterPro" id="IPR016817">
    <property type="entry name" value="MannP-dilichol_defect-1"/>
</dbReference>
<evidence type="ECO:0000256" key="9">
    <source>
        <dbReference type="SAM" id="Phobius"/>
    </source>
</evidence>
<comment type="subcellular location">
    <subcellularLocation>
        <location evidence="1">Membrane</location>
        <topology evidence="1">Multi-pass membrane protein</topology>
    </subcellularLocation>
</comment>
<organism evidence="10 11">
    <name type="scientific">Tetragonisca angustula</name>
    <dbReference type="NCBI Taxonomy" id="166442"/>
    <lineage>
        <taxon>Eukaryota</taxon>
        <taxon>Metazoa</taxon>
        <taxon>Ecdysozoa</taxon>
        <taxon>Arthropoda</taxon>
        <taxon>Hexapoda</taxon>
        <taxon>Insecta</taxon>
        <taxon>Pterygota</taxon>
        <taxon>Neoptera</taxon>
        <taxon>Endopterygota</taxon>
        <taxon>Hymenoptera</taxon>
        <taxon>Apocrita</taxon>
        <taxon>Aculeata</taxon>
        <taxon>Apoidea</taxon>
        <taxon>Anthophila</taxon>
        <taxon>Apidae</taxon>
        <taxon>Tetragonisca</taxon>
    </lineage>
</organism>
<evidence type="ECO:0000256" key="8">
    <source>
        <dbReference type="ARBA" id="ARBA00067517"/>
    </source>
</evidence>
<dbReference type="GO" id="GO:0016020">
    <property type="term" value="C:membrane"/>
    <property type="evidence" value="ECO:0007669"/>
    <property type="project" value="UniProtKB-SubCell"/>
</dbReference>
<keyword evidence="6 9" id="KW-0472">Membrane</keyword>
<reference evidence="10 11" key="1">
    <citation type="submission" date="2024-05" db="EMBL/GenBank/DDBJ databases">
        <title>The nuclear and mitochondrial genome assemblies of Tetragonisca angustula (Apidae: Meliponini), a tiny yet remarkable pollinator in the Neotropics.</title>
        <authorList>
            <person name="Ferrari R."/>
            <person name="Ricardo P.C."/>
            <person name="Dias F.C."/>
            <person name="Araujo N.S."/>
            <person name="Soares D.O."/>
            <person name="Zhou Q.-S."/>
            <person name="Zhu C.-D."/>
            <person name="Coutinho L."/>
            <person name="Airas M.C."/>
            <person name="Batista T.M."/>
        </authorList>
    </citation>
    <scope>NUCLEOTIDE SEQUENCE [LARGE SCALE GENOMIC DNA]</scope>
    <source>
        <strain evidence="10">ASF017062</strain>
        <tissue evidence="10">Abdomen</tissue>
    </source>
</reference>
<name>A0AAW0Z8W7_9HYME</name>
<evidence type="ECO:0000256" key="3">
    <source>
        <dbReference type="ARBA" id="ARBA00022692"/>
    </source>
</evidence>
<keyword evidence="11" id="KW-1185">Reference proteome</keyword>
<evidence type="ECO:0000256" key="6">
    <source>
        <dbReference type="ARBA" id="ARBA00023136"/>
    </source>
</evidence>
<dbReference type="PANTHER" id="PTHR12226">
    <property type="entry name" value="MANNOSE-P-DOLICHOL UTILIZATION DEFECT 1 LEC35 -RELATED"/>
    <property type="match status" value="1"/>
</dbReference>
<dbReference type="Gene3D" id="1.20.1280.290">
    <property type="match status" value="2"/>
</dbReference>
<sequence>MRIAFIHECSSYSKWRATDRRGNSGNLSVGITALVKLVYLNLYVETQRGGTILYIPRHQCVCVTNMTQLIGYLAHLLFTEDCLEEYFDDLNFFHVGCFKSTLSKVLGLGIIGGSFLVKVPQILKILKNKSAEGINVFSVLLDLFAISAMVSYSFISGFPFSSWGDGVFLGIQTLAIAVLVMHFSGDTVQATAFLATYLAVLFVANSGLTSVNVLWACQAMNIPIVLVSKLMQAYTNYSNGSTGQLSAVTGFMLFFGSLARIFTSVQETGDVTMILMYICSTAANAVIAAQILYYWNADAKSKDAMKKAK</sequence>
<keyword evidence="4" id="KW-0677">Repeat</keyword>
<dbReference type="InterPro" id="IPR006603">
    <property type="entry name" value="PQ-loop_rpt"/>
</dbReference>
<evidence type="ECO:0000313" key="10">
    <source>
        <dbReference type="EMBL" id="KAK9293901.1"/>
    </source>
</evidence>